<dbReference type="Gene3D" id="3.30.160.60">
    <property type="entry name" value="Classic Zinc Finger"/>
    <property type="match status" value="1"/>
</dbReference>
<evidence type="ECO:0000259" key="2">
    <source>
        <dbReference type="PROSITE" id="PS00028"/>
    </source>
</evidence>
<feature type="region of interest" description="Disordered" evidence="1">
    <location>
        <begin position="133"/>
        <end position="193"/>
    </location>
</feature>
<feature type="region of interest" description="Disordered" evidence="1">
    <location>
        <begin position="430"/>
        <end position="467"/>
    </location>
</feature>
<feature type="domain" description="C2H2-type" evidence="2">
    <location>
        <begin position="405"/>
        <end position="425"/>
    </location>
</feature>
<name>A0A6A7AU94_9PLEO</name>
<dbReference type="AlphaFoldDB" id="A0A6A7AU94"/>
<keyword evidence="4" id="KW-1185">Reference proteome</keyword>
<organism evidence="3 4">
    <name type="scientific">Plenodomus tracheiphilus IPT5</name>
    <dbReference type="NCBI Taxonomy" id="1408161"/>
    <lineage>
        <taxon>Eukaryota</taxon>
        <taxon>Fungi</taxon>
        <taxon>Dikarya</taxon>
        <taxon>Ascomycota</taxon>
        <taxon>Pezizomycotina</taxon>
        <taxon>Dothideomycetes</taxon>
        <taxon>Pleosporomycetidae</taxon>
        <taxon>Pleosporales</taxon>
        <taxon>Pleosporineae</taxon>
        <taxon>Leptosphaeriaceae</taxon>
        <taxon>Plenodomus</taxon>
    </lineage>
</organism>
<sequence>MGVSYNTRVNPTASAGRTYASHAALDYLETLQSANRHDNTSSDTWPLHLSQETFPEPSQNSSHLPAYRIQHIPHLSFARFQEHATSGQSGQFGMQFSPSTSGYKAPLMSTNNSLLATTSPMMKKCPRDMHMMDKENANFPTGQDSEYSPRQASSRKRRSRSSSNSTNSTRAEESVENSNVKLRGMNISSDDRNQTLTARQRGFIRRWHANFAQSDAVSEKSGDIAGALAILIGARPMPVNNFISRLNIGTASEEESLDTEYLDVSPSPKHHKRLKSTTSANIAIANAHLSAPTLALVQRYMTICRRQRSRTDGRRTVNKGPFRCTFGCGYHTARVFDWRRHEETHEPQELWLCSLCYKFNSDNPFMVSRKDKFLRHARESHGEVEADKILEDSRLGFVPRGGLKCDLCGEECDNWEDRCRHILTHFEEEQEGMAGKRGGDVGEEKRKGKERESGSISGGSDRDSKAG</sequence>
<dbReference type="Proteomes" id="UP000799423">
    <property type="component" value="Unassembled WGS sequence"/>
</dbReference>
<feature type="compositionally biased region" description="Basic and acidic residues" evidence="1">
    <location>
        <begin position="437"/>
        <end position="453"/>
    </location>
</feature>
<dbReference type="EMBL" id="MU006336">
    <property type="protein sequence ID" value="KAF2846344.1"/>
    <property type="molecule type" value="Genomic_DNA"/>
</dbReference>
<gene>
    <name evidence="3" type="ORF">T440DRAFT_433031</name>
</gene>
<accession>A0A6A7AU94</accession>
<dbReference type="PROSITE" id="PS00028">
    <property type="entry name" value="ZINC_FINGER_C2H2_1"/>
    <property type="match status" value="1"/>
</dbReference>
<evidence type="ECO:0000313" key="4">
    <source>
        <dbReference type="Proteomes" id="UP000799423"/>
    </source>
</evidence>
<dbReference type="OrthoDB" id="10056939at2759"/>
<evidence type="ECO:0000256" key="1">
    <source>
        <dbReference type="SAM" id="MobiDB-lite"/>
    </source>
</evidence>
<evidence type="ECO:0000313" key="3">
    <source>
        <dbReference type="EMBL" id="KAF2846344.1"/>
    </source>
</evidence>
<reference evidence="3" key="1">
    <citation type="submission" date="2020-01" db="EMBL/GenBank/DDBJ databases">
        <authorList>
            <consortium name="DOE Joint Genome Institute"/>
            <person name="Haridas S."/>
            <person name="Albert R."/>
            <person name="Binder M."/>
            <person name="Bloem J."/>
            <person name="Labutti K."/>
            <person name="Salamov A."/>
            <person name="Andreopoulos B."/>
            <person name="Baker S.E."/>
            <person name="Barry K."/>
            <person name="Bills G."/>
            <person name="Bluhm B.H."/>
            <person name="Cannon C."/>
            <person name="Castanera R."/>
            <person name="Culley D.E."/>
            <person name="Daum C."/>
            <person name="Ezra D."/>
            <person name="Gonzalez J.B."/>
            <person name="Henrissat B."/>
            <person name="Kuo A."/>
            <person name="Liang C."/>
            <person name="Lipzen A."/>
            <person name="Lutzoni F."/>
            <person name="Magnuson J."/>
            <person name="Mondo S."/>
            <person name="Nolan M."/>
            <person name="Ohm R."/>
            <person name="Pangilinan J."/>
            <person name="Park H.-J."/>
            <person name="Ramirez L."/>
            <person name="Alfaro M."/>
            <person name="Sun H."/>
            <person name="Tritt A."/>
            <person name="Yoshinaga Y."/>
            <person name="Zwiers L.-H."/>
            <person name="Turgeon B.G."/>
            <person name="Goodwin S.B."/>
            <person name="Spatafora J.W."/>
            <person name="Crous P.W."/>
            <person name="Grigoriev I.V."/>
        </authorList>
    </citation>
    <scope>NUCLEOTIDE SEQUENCE</scope>
    <source>
        <strain evidence="3">IPT5</strain>
    </source>
</reference>
<proteinExistence type="predicted"/>
<dbReference type="InterPro" id="IPR013087">
    <property type="entry name" value="Znf_C2H2_type"/>
</dbReference>
<dbReference type="SMART" id="SM00355">
    <property type="entry name" value="ZnF_C2H2"/>
    <property type="match status" value="3"/>
</dbReference>
<feature type="compositionally biased region" description="Polar residues" evidence="1">
    <location>
        <begin position="138"/>
        <end position="151"/>
    </location>
</feature>
<protein>
    <recommendedName>
        <fullName evidence="2">C2H2-type domain-containing protein</fullName>
    </recommendedName>
</protein>